<dbReference type="AlphaFoldDB" id="A0A7I5EE92"/>
<dbReference type="OMA" id="PMSPRND"/>
<protein>
    <submittedName>
        <fullName evidence="2">Transposase</fullName>
    </submittedName>
</protein>
<keyword evidence="1" id="KW-1185">Reference proteome</keyword>
<dbReference type="WBParaSite" id="HCON_00181210-00001">
    <property type="protein sequence ID" value="HCON_00181210-00001"/>
    <property type="gene ID" value="HCON_00181210"/>
</dbReference>
<dbReference type="OrthoDB" id="5823276at2759"/>
<evidence type="ECO:0000313" key="1">
    <source>
        <dbReference type="Proteomes" id="UP000025227"/>
    </source>
</evidence>
<reference evidence="2" key="1">
    <citation type="submission" date="2020-12" db="UniProtKB">
        <authorList>
            <consortium name="WormBaseParasite"/>
        </authorList>
    </citation>
    <scope>IDENTIFICATION</scope>
    <source>
        <strain evidence="2">MHco3</strain>
    </source>
</reference>
<sequence length="131" mass="15094">MAVNALRRRNRQQELLDFSLKDVYGKMQMDHLDLQEWLRSMGLLALPLCPICQGPMSPRNDEHHNGWLRSMGPLALPLCPICQGPMSPRNDEHHNGWVCHRRSCRTGPSNELKVYVPARKGFFFEKSNLAE</sequence>
<accession>A0A7I5EE92</accession>
<proteinExistence type="predicted"/>
<organism evidence="1 2">
    <name type="scientific">Haemonchus contortus</name>
    <name type="common">Barber pole worm</name>
    <dbReference type="NCBI Taxonomy" id="6289"/>
    <lineage>
        <taxon>Eukaryota</taxon>
        <taxon>Metazoa</taxon>
        <taxon>Ecdysozoa</taxon>
        <taxon>Nematoda</taxon>
        <taxon>Chromadorea</taxon>
        <taxon>Rhabditida</taxon>
        <taxon>Rhabditina</taxon>
        <taxon>Rhabditomorpha</taxon>
        <taxon>Strongyloidea</taxon>
        <taxon>Trichostrongylidae</taxon>
        <taxon>Haemonchus</taxon>
    </lineage>
</organism>
<name>A0A7I5EE92_HAECO</name>
<dbReference type="Proteomes" id="UP000025227">
    <property type="component" value="Unplaced"/>
</dbReference>
<evidence type="ECO:0000313" key="2">
    <source>
        <dbReference type="WBParaSite" id="HCON_00181210-00001"/>
    </source>
</evidence>